<comment type="catalytic activity">
    <reaction evidence="3">
        <text>UTP + H2O = UMP + diphosphate + H(+)</text>
        <dbReference type="Rhea" id="RHEA:29395"/>
        <dbReference type="ChEBI" id="CHEBI:15377"/>
        <dbReference type="ChEBI" id="CHEBI:15378"/>
        <dbReference type="ChEBI" id="CHEBI:33019"/>
        <dbReference type="ChEBI" id="CHEBI:46398"/>
        <dbReference type="ChEBI" id="CHEBI:57865"/>
        <dbReference type="EC" id="3.6.1.9"/>
    </reaction>
</comment>
<evidence type="ECO:0000256" key="3">
    <source>
        <dbReference type="HAMAP-Rule" id="MF_00528"/>
    </source>
</evidence>
<dbReference type="EMBL" id="JAHZIJ010000011">
    <property type="protein sequence ID" value="MBW7476212.1"/>
    <property type="molecule type" value="Genomic_DNA"/>
</dbReference>
<feature type="site" description="Important for substrate specificity" evidence="3">
    <location>
        <position position="88"/>
    </location>
</feature>
<dbReference type="Pfam" id="PF02545">
    <property type="entry name" value="Maf"/>
    <property type="match status" value="1"/>
</dbReference>
<dbReference type="Gene3D" id="3.90.950.10">
    <property type="match status" value="1"/>
</dbReference>
<dbReference type="PANTHER" id="PTHR43213">
    <property type="entry name" value="BIFUNCTIONAL DTTP/UTP PYROPHOSPHATASE/METHYLTRANSFERASE PROTEIN-RELATED"/>
    <property type="match status" value="1"/>
</dbReference>
<keyword evidence="3" id="KW-0546">Nucleotide metabolism</keyword>
<dbReference type="NCBIfam" id="TIGR00172">
    <property type="entry name" value="maf"/>
    <property type="match status" value="1"/>
</dbReference>
<organism evidence="4 5">
    <name type="scientific">Paenibacillus oenotherae</name>
    <dbReference type="NCBI Taxonomy" id="1435645"/>
    <lineage>
        <taxon>Bacteria</taxon>
        <taxon>Bacillati</taxon>
        <taxon>Bacillota</taxon>
        <taxon>Bacilli</taxon>
        <taxon>Bacillales</taxon>
        <taxon>Paenibacillaceae</taxon>
        <taxon>Paenibacillus</taxon>
    </lineage>
</organism>
<dbReference type="InterPro" id="IPR029001">
    <property type="entry name" value="ITPase-like_fam"/>
</dbReference>
<comment type="caution">
    <text evidence="3">Lacks conserved residue(s) required for the propagation of feature annotation.</text>
</comment>
<keyword evidence="3" id="KW-0963">Cytoplasm</keyword>
<feature type="active site" description="Proton acceptor" evidence="3">
    <location>
        <position position="87"/>
    </location>
</feature>
<dbReference type="CDD" id="cd00555">
    <property type="entry name" value="Maf"/>
    <property type="match status" value="1"/>
</dbReference>
<dbReference type="InterPro" id="IPR003697">
    <property type="entry name" value="Maf-like"/>
</dbReference>
<comment type="caution">
    <text evidence="4">The sequence shown here is derived from an EMBL/GenBank/DDBJ whole genome shotgun (WGS) entry which is preliminary data.</text>
</comment>
<dbReference type="SUPFAM" id="SSF52972">
    <property type="entry name" value="ITPase-like"/>
    <property type="match status" value="1"/>
</dbReference>
<evidence type="ECO:0000256" key="1">
    <source>
        <dbReference type="ARBA" id="ARBA00001968"/>
    </source>
</evidence>
<dbReference type="EC" id="3.6.1.9" evidence="3"/>
<evidence type="ECO:0000313" key="5">
    <source>
        <dbReference type="Proteomes" id="UP000812277"/>
    </source>
</evidence>
<comment type="function">
    <text evidence="3">Nucleoside triphosphate pyrophosphatase that hydrolyzes dTTP and UTP. May have a dual role in cell division arrest and in preventing the incorporation of modified nucleotides into cellular nucleic acids.</text>
</comment>
<gene>
    <name evidence="4" type="ORF">K0T92_15825</name>
</gene>
<dbReference type="Proteomes" id="UP000812277">
    <property type="component" value="Unassembled WGS sequence"/>
</dbReference>
<dbReference type="PANTHER" id="PTHR43213:SF5">
    <property type="entry name" value="BIFUNCTIONAL DTTP_UTP PYROPHOSPHATASE_METHYLTRANSFERASE PROTEIN-RELATED"/>
    <property type="match status" value="1"/>
</dbReference>
<evidence type="ECO:0000256" key="2">
    <source>
        <dbReference type="ARBA" id="ARBA00022801"/>
    </source>
</evidence>
<comment type="catalytic activity">
    <reaction evidence="3">
        <text>dTTP + H2O = dTMP + diphosphate + H(+)</text>
        <dbReference type="Rhea" id="RHEA:28534"/>
        <dbReference type="ChEBI" id="CHEBI:15377"/>
        <dbReference type="ChEBI" id="CHEBI:15378"/>
        <dbReference type="ChEBI" id="CHEBI:33019"/>
        <dbReference type="ChEBI" id="CHEBI:37568"/>
        <dbReference type="ChEBI" id="CHEBI:63528"/>
        <dbReference type="EC" id="3.6.1.9"/>
    </reaction>
</comment>
<feature type="site" description="Important for substrate specificity" evidence="3">
    <location>
        <position position="23"/>
    </location>
</feature>
<comment type="similarity">
    <text evidence="3">Belongs to the Maf family. YhdE subfamily.</text>
</comment>
<dbReference type="RefSeq" id="WP_219873449.1">
    <property type="nucleotide sequence ID" value="NZ_JAHZIJ010000011.1"/>
</dbReference>
<comment type="subcellular location">
    <subcellularLocation>
        <location evidence="3">Cytoplasm</location>
    </subcellularLocation>
</comment>
<feature type="site" description="Important for substrate specificity" evidence="3">
    <location>
        <position position="172"/>
    </location>
</feature>
<name>A0ABS7D8D9_9BACL</name>
<evidence type="ECO:0000313" key="4">
    <source>
        <dbReference type="EMBL" id="MBW7476212.1"/>
    </source>
</evidence>
<dbReference type="HAMAP" id="MF_00528">
    <property type="entry name" value="Maf"/>
    <property type="match status" value="1"/>
</dbReference>
<dbReference type="PIRSF" id="PIRSF006305">
    <property type="entry name" value="Maf"/>
    <property type="match status" value="1"/>
</dbReference>
<comment type="cofactor">
    <cofactor evidence="1 3">
        <name>a divalent metal cation</name>
        <dbReference type="ChEBI" id="CHEBI:60240"/>
    </cofactor>
</comment>
<keyword evidence="5" id="KW-1185">Reference proteome</keyword>
<sequence>MGSSTDTKPFIARQIVLASSSPRRRELVASLDLSLPVLILSTDADEGTPADWAPSHIVEQLALRKARAAVSMLGETQSDGSVIIGADTIVVLDGEVMGKPQHTAEAAAMLGRLQGRQHEVYSGVACISPDGSRELVAHRRTLVTMKPLDRGRIDRYVASGEPMDKAGSYAIQGLGATLVDRIDGCYFNVVGLPLSLLSDMLSSFGVDVI</sequence>
<protein>
    <recommendedName>
        <fullName evidence="3">dTTP/UTP pyrophosphatase</fullName>
        <shortName evidence="3">dTTPase/UTPase</shortName>
        <ecNumber evidence="3">3.6.1.9</ecNumber>
    </recommendedName>
    <alternativeName>
        <fullName evidence="3">Nucleoside triphosphate pyrophosphatase</fullName>
    </alternativeName>
    <alternativeName>
        <fullName evidence="3">Nucleotide pyrophosphatase</fullName>
        <shortName evidence="3">Nucleotide PPase</shortName>
    </alternativeName>
</protein>
<accession>A0ABS7D8D9</accession>
<reference evidence="4 5" key="1">
    <citation type="submission" date="2021-07" db="EMBL/GenBank/DDBJ databases">
        <title>Paenibacillus radiodurans sp. nov., isolated from the southeastern edge of Tengger Desert.</title>
        <authorList>
            <person name="Zhang G."/>
        </authorList>
    </citation>
    <scope>NUCLEOTIDE SEQUENCE [LARGE SCALE GENOMIC DNA]</scope>
    <source>
        <strain evidence="4 5">DT7-4</strain>
    </source>
</reference>
<keyword evidence="2 3" id="KW-0378">Hydrolase</keyword>
<proteinExistence type="inferred from homology"/>